<dbReference type="PIRSF" id="PIRSF018266">
    <property type="entry name" value="FecR"/>
    <property type="match status" value="1"/>
</dbReference>
<name>A0A6S7BAM3_9BURK</name>
<dbReference type="InterPro" id="IPR032623">
    <property type="entry name" value="FecR_N"/>
</dbReference>
<evidence type="ECO:0000313" key="3">
    <source>
        <dbReference type="EMBL" id="CAB3705717.1"/>
    </source>
</evidence>
<dbReference type="PANTHER" id="PTHR30273:SF2">
    <property type="entry name" value="PROTEIN FECR"/>
    <property type="match status" value="1"/>
</dbReference>
<dbReference type="Gene3D" id="3.55.50.30">
    <property type="match status" value="1"/>
</dbReference>
<feature type="domain" description="FecR N-terminal" evidence="2">
    <location>
        <begin position="17"/>
        <end position="59"/>
    </location>
</feature>
<evidence type="ECO:0000259" key="2">
    <source>
        <dbReference type="Pfam" id="PF16220"/>
    </source>
</evidence>
<reference evidence="3 4" key="1">
    <citation type="submission" date="2020-04" db="EMBL/GenBank/DDBJ databases">
        <authorList>
            <person name="De Canck E."/>
        </authorList>
    </citation>
    <scope>NUCLEOTIDE SEQUENCE [LARGE SCALE GENOMIC DNA]</scope>
    <source>
        <strain evidence="3 4">LMG 3458</strain>
    </source>
</reference>
<dbReference type="Gene3D" id="2.60.120.1440">
    <property type="match status" value="1"/>
</dbReference>
<dbReference type="Pfam" id="PF16220">
    <property type="entry name" value="DUF4880"/>
    <property type="match status" value="1"/>
</dbReference>
<evidence type="ECO:0000259" key="1">
    <source>
        <dbReference type="Pfam" id="PF04773"/>
    </source>
</evidence>
<dbReference type="GO" id="GO:0016989">
    <property type="term" value="F:sigma factor antagonist activity"/>
    <property type="evidence" value="ECO:0007669"/>
    <property type="project" value="TreeGrafter"/>
</dbReference>
<protein>
    <recommendedName>
        <fullName evidence="5">Protein FecR</fullName>
    </recommendedName>
</protein>
<dbReference type="EMBL" id="CADIJO010000009">
    <property type="protein sequence ID" value="CAB3705717.1"/>
    <property type="molecule type" value="Genomic_DNA"/>
</dbReference>
<dbReference type="InterPro" id="IPR012373">
    <property type="entry name" value="Ferrdict_sens_TM"/>
</dbReference>
<dbReference type="Pfam" id="PF04773">
    <property type="entry name" value="FecR"/>
    <property type="match status" value="1"/>
</dbReference>
<dbReference type="AlphaFoldDB" id="A0A6S7BAM3"/>
<evidence type="ECO:0000313" key="4">
    <source>
        <dbReference type="Proteomes" id="UP000494111"/>
    </source>
</evidence>
<dbReference type="InterPro" id="IPR006860">
    <property type="entry name" value="FecR"/>
</dbReference>
<dbReference type="PANTHER" id="PTHR30273">
    <property type="entry name" value="PERIPLASMIC SIGNAL SENSOR AND SIGMA FACTOR ACTIVATOR FECR-RELATED"/>
    <property type="match status" value="1"/>
</dbReference>
<dbReference type="RefSeq" id="WP_175193052.1">
    <property type="nucleotide sequence ID" value="NZ_CADIJO010000009.1"/>
</dbReference>
<sequence length="332" mass="35531">MNTASQPADRRQADIERQARAWIRLIASGQATLRDADAFKQWCAASAQHARAYAAEQRLWGQMVPAGQAVLRQQREQAASRSGRAGWGRRAFLGTALGGAGVAAVAAVVAPPFRLWPAWDEWTADYRTDTGDRRQFGLGERVQVDMNTQTSIALRAEQPGAVRVELISGEAAFDGQASPTAVTVMAGAGSGAGSVQARGARFELRHLDGTVCVTCLAGSVRVALGSGATVLGPNQRLLYDKHGLGAVQQIDPAETSAWRQGSLVFRQAPLAEVVAEINRYRRGRVVLLDAPRQASALSGRFEIRDMDKVLVQIEKAFGLTATHLPGNVVLLG</sequence>
<accession>A0A6S7BAM3</accession>
<organism evidence="3 4">
    <name type="scientific">Achromobacter deleyi</name>
    <dbReference type="NCBI Taxonomy" id="1353891"/>
    <lineage>
        <taxon>Bacteria</taxon>
        <taxon>Pseudomonadati</taxon>
        <taxon>Pseudomonadota</taxon>
        <taxon>Betaproteobacteria</taxon>
        <taxon>Burkholderiales</taxon>
        <taxon>Alcaligenaceae</taxon>
        <taxon>Achromobacter</taxon>
    </lineage>
</organism>
<evidence type="ECO:0008006" key="5">
    <source>
        <dbReference type="Google" id="ProtNLM"/>
    </source>
</evidence>
<gene>
    <name evidence="3" type="ORF">LMG3458_02911</name>
</gene>
<proteinExistence type="predicted"/>
<feature type="domain" description="FecR protein" evidence="1">
    <location>
        <begin position="125"/>
        <end position="221"/>
    </location>
</feature>
<dbReference type="Proteomes" id="UP000494111">
    <property type="component" value="Unassembled WGS sequence"/>
</dbReference>